<dbReference type="Proteomes" id="UP001057998">
    <property type="component" value="Chromosome 2"/>
</dbReference>
<gene>
    <name evidence="1" type="ORF">NNL38_20250</name>
</gene>
<dbReference type="NCBIfam" id="TIGR02681">
    <property type="entry name" value="phage_pRha"/>
    <property type="match status" value="1"/>
</dbReference>
<dbReference type="RefSeq" id="WP_255392261.1">
    <property type="nucleotide sequence ID" value="NZ_CP101509.1"/>
</dbReference>
<proteinExistence type="predicted"/>
<dbReference type="InterPro" id="IPR014054">
    <property type="entry name" value="Phage_regulatory_Rha"/>
</dbReference>
<name>A0ABY5GP07_9GAMM</name>
<accession>A0ABY5GP07</accession>
<dbReference type="EMBL" id="CP101509">
    <property type="protein sequence ID" value="UTV30891.1"/>
    <property type="molecule type" value="Genomic_DNA"/>
</dbReference>
<sequence length="177" mass="20104">MKDQTPVPTPTLEVVDGKVMTTSLVVAEFFGKRHADVIRAVRNLECSDEFNQRNFASVKYKDGKGEERDMFRMTKNGFVFLVMGFTGKLAAEFKEAYILEFDRMKEELSNKSLPFWDKAALLPHDKFLEKMVTEAGKGNKYAKEILKLQYNVTLKPPAQVRCYECGAPVNVDGSFSL</sequence>
<dbReference type="Pfam" id="PF09669">
    <property type="entry name" value="Phage_pRha"/>
    <property type="match status" value="1"/>
</dbReference>
<evidence type="ECO:0000313" key="2">
    <source>
        <dbReference type="Proteomes" id="UP001057998"/>
    </source>
</evidence>
<keyword evidence="2" id="KW-1185">Reference proteome</keyword>
<protein>
    <submittedName>
        <fullName evidence="1">Rha family transcriptional regulator</fullName>
    </submittedName>
</protein>
<evidence type="ECO:0000313" key="1">
    <source>
        <dbReference type="EMBL" id="UTV30891.1"/>
    </source>
</evidence>
<reference evidence="1" key="1">
    <citation type="submission" date="2022-07" db="EMBL/GenBank/DDBJ databases">
        <title>Genome sequencing of Photobacterium atrarenae GJH2-4.</title>
        <authorList>
            <person name="Park S.-J."/>
        </authorList>
    </citation>
    <scope>NUCLEOTIDE SEQUENCE</scope>
    <source>
        <strain evidence="1">GJH2-4</strain>
    </source>
</reference>
<organism evidence="1 2">
    <name type="scientific">Photobacterium atrarenae</name>
    <dbReference type="NCBI Taxonomy" id="865757"/>
    <lineage>
        <taxon>Bacteria</taxon>
        <taxon>Pseudomonadati</taxon>
        <taxon>Pseudomonadota</taxon>
        <taxon>Gammaproteobacteria</taxon>
        <taxon>Vibrionales</taxon>
        <taxon>Vibrionaceae</taxon>
        <taxon>Photobacterium</taxon>
    </lineage>
</organism>